<feature type="domain" description="ParB-like N-terminal" evidence="6">
    <location>
        <begin position="16"/>
        <end position="102"/>
    </location>
</feature>
<dbReference type="InterPro" id="IPR003115">
    <property type="entry name" value="ParB_N"/>
</dbReference>
<organism evidence="7 8">
    <name type="scientific">Minwuia thermotolerans</name>
    <dbReference type="NCBI Taxonomy" id="2056226"/>
    <lineage>
        <taxon>Bacteria</taxon>
        <taxon>Pseudomonadati</taxon>
        <taxon>Pseudomonadota</taxon>
        <taxon>Alphaproteobacteria</taxon>
        <taxon>Minwuiales</taxon>
        <taxon>Minwuiaceae</taxon>
        <taxon>Minwuia</taxon>
    </lineage>
</organism>
<dbReference type="AlphaFoldDB" id="A0A2M9G2K3"/>
<comment type="caution">
    <text evidence="7">The sequence shown here is derived from an EMBL/GenBank/DDBJ whole genome shotgun (WGS) entry which is preliminary data.</text>
</comment>
<evidence type="ECO:0000313" key="8">
    <source>
        <dbReference type="Proteomes" id="UP000229498"/>
    </source>
</evidence>
<protein>
    <recommendedName>
        <fullName evidence="4">Methyltransferase</fullName>
        <ecNumber evidence="4">2.1.1.-</ecNumber>
    </recommendedName>
</protein>
<dbReference type="InterPro" id="IPR015840">
    <property type="entry name" value="DNA_MeTrfase_ParB"/>
</dbReference>
<evidence type="ECO:0000256" key="4">
    <source>
        <dbReference type="RuleBase" id="RU362026"/>
    </source>
</evidence>
<feature type="compositionally biased region" description="Basic and acidic residues" evidence="5">
    <location>
        <begin position="431"/>
        <end position="442"/>
    </location>
</feature>
<dbReference type="Gene3D" id="3.40.50.150">
    <property type="entry name" value="Vaccinia Virus protein VP39"/>
    <property type="match status" value="1"/>
</dbReference>
<dbReference type="GO" id="GO:0032259">
    <property type="term" value="P:methylation"/>
    <property type="evidence" value="ECO:0007669"/>
    <property type="project" value="UniProtKB-KW"/>
</dbReference>
<accession>A0A2M9G2K3</accession>
<keyword evidence="8" id="KW-1185">Reference proteome</keyword>
<name>A0A2M9G2K3_9PROT</name>
<feature type="compositionally biased region" description="Acidic residues" evidence="5">
    <location>
        <begin position="150"/>
        <end position="169"/>
    </location>
</feature>
<evidence type="ECO:0000256" key="5">
    <source>
        <dbReference type="SAM" id="MobiDB-lite"/>
    </source>
</evidence>
<dbReference type="GO" id="GO:0008170">
    <property type="term" value="F:N-methyltransferase activity"/>
    <property type="evidence" value="ECO:0007669"/>
    <property type="project" value="InterPro"/>
</dbReference>
<dbReference type="Proteomes" id="UP000229498">
    <property type="component" value="Unassembled WGS sequence"/>
</dbReference>
<dbReference type="CDD" id="cd16403">
    <property type="entry name" value="ParB_N_like_MT"/>
    <property type="match status" value="1"/>
</dbReference>
<comment type="catalytic activity">
    <reaction evidence="3">
        <text>a 2'-deoxyadenosine in DNA + S-adenosyl-L-methionine = an N(6)-methyl-2'-deoxyadenosine in DNA + S-adenosyl-L-homocysteine + H(+)</text>
        <dbReference type="Rhea" id="RHEA:15197"/>
        <dbReference type="Rhea" id="RHEA-COMP:12418"/>
        <dbReference type="Rhea" id="RHEA-COMP:12419"/>
        <dbReference type="ChEBI" id="CHEBI:15378"/>
        <dbReference type="ChEBI" id="CHEBI:57856"/>
        <dbReference type="ChEBI" id="CHEBI:59789"/>
        <dbReference type="ChEBI" id="CHEBI:90615"/>
        <dbReference type="ChEBI" id="CHEBI:90616"/>
        <dbReference type="EC" id="2.1.1.72"/>
    </reaction>
</comment>
<comment type="similarity">
    <text evidence="4">Belongs to the N(4)/N(6)-methyltransferase family.</text>
</comment>
<dbReference type="InterPro" id="IPR036086">
    <property type="entry name" value="ParB/Sulfiredoxin_sf"/>
</dbReference>
<dbReference type="EMBL" id="PHIG01000031">
    <property type="protein sequence ID" value="PJK29943.1"/>
    <property type="molecule type" value="Genomic_DNA"/>
</dbReference>
<sequence>MPKRAAAVPAGAREIVMAPITELIPYARNARTHSDDQVEMIAASIRRYGFNAPVLTDGEGGILAGHGRVLAAERAGLAEVPTVPLGHLNAEQRRAYILADNRIAEHAGWDEDLLRIELEALAELEVDLDGLGFDADFMAGLFDEAVGGEAEPEPDQGSETEDDAPEPEADPVSRPGDIWLLGEHRLGCGDSTDAAFVAQVLADAKPGLMVTDPPYGVAYDPDWRNRAEGIGGWGDPEKARAGAKSSRAVGTVSNDDRADWREAWELFPGDIAYIWHSALHASEVEASLMAAKFETRAQIIWAKSSIVISRGHYHWKHEPCWYAVRKGGTANWKGDRKQATVWEISHRRSPTGHGTQKPVEAMRRPILNHTGPGDQVYDPFLGSGTTPIAAELTGRTCFGLELNPAYCDVIIRRWQDESGGLATHAQTGETFEGRAARPEAAD</sequence>
<keyword evidence="1 7" id="KW-0489">Methyltransferase</keyword>
<dbReference type="InterPro" id="IPR029063">
    <property type="entry name" value="SAM-dependent_MTases_sf"/>
</dbReference>
<dbReference type="GO" id="GO:0003677">
    <property type="term" value="F:DNA binding"/>
    <property type="evidence" value="ECO:0007669"/>
    <property type="project" value="InterPro"/>
</dbReference>
<dbReference type="InterPro" id="IPR002941">
    <property type="entry name" value="DNA_methylase_N4/N6"/>
</dbReference>
<dbReference type="Pfam" id="PF01555">
    <property type="entry name" value="N6_N4_Mtase"/>
    <property type="match status" value="1"/>
</dbReference>
<evidence type="ECO:0000256" key="3">
    <source>
        <dbReference type="ARBA" id="ARBA00047942"/>
    </source>
</evidence>
<dbReference type="OrthoDB" id="7806498at2"/>
<proteinExistence type="inferred from homology"/>
<keyword evidence="2" id="KW-0808">Transferase</keyword>
<feature type="region of interest" description="Disordered" evidence="5">
    <location>
        <begin position="422"/>
        <end position="442"/>
    </location>
</feature>
<reference evidence="7 8" key="1">
    <citation type="submission" date="2017-11" db="EMBL/GenBank/DDBJ databases">
        <title>Draft genome sequence of Rhizobiales bacterium SY3-13.</title>
        <authorList>
            <person name="Sun C."/>
        </authorList>
    </citation>
    <scope>NUCLEOTIDE SEQUENCE [LARGE SCALE GENOMIC DNA]</scope>
    <source>
        <strain evidence="7 8">SY3-13</strain>
    </source>
</reference>
<dbReference type="SMART" id="SM00470">
    <property type="entry name" value="ParB"/>
    <property type="match status" value="1"/>
</dbReference>
<dbReference type="EC" id="2.1.1.-" evidence="4"/>
<gene>
    <name evidence="7" type="ORF">CVT23_09245</name>
</gene>
<evidence type="ECO:0000256" key="1">
    <source>
        <dbReference type="ARBA" id="ARBA00022603"/>
    </source>
</evidence>
<dbReference type="PRINTS" id="PR00508">
    <property type="entry name" value="S21N4MTFRASE"/>
</dbReference>
<dbReference type="RefSeq" id="WP_109793218.1">
    <property type="nucleotide sequence ID" value="NZ_PHIG01000031.1"/>
</dbReference>
<evidence type="ECO:0000259" key="6">
    <source>
        <dbReference type="SMART" id="SM00470"/>
    </source>
</evidence>
<dbReference type="GO" id="GO:0009007">
    <property type="term" value="F:site-specific DNA-methyltransferase (adenine-specific) activity"/>
    <property type="evidence" value="ECO:0007669"/>
    <property type="project" value="UniProtKB-EC"/>
</dbReference>
<dbReference type="SUPFAM" id="SSF110849">
    <property type="entry name" value="ParB/Sulfiredoxin"/>
    <property type="match status" value="1"/>
</dbReference>
<dbReference type="Gene3D" id="3.90.1530.10">
    <property type="entry name" value="Conserved hypothetical protein from pyrococcus furiosus pfu- 392566-001, ParB domain"/>
    <property type="match status" value="1"/>
</dbReference>
<evidence type="ECO:0000256" key="2">
    <source>
        <dbReference type="ARBA" id="ARBA00022679"/>
    </source>
</evidence>
<feature type="region of interest" description="Disordered" evidence="5">
    <location>
        <begin position="147"/>
        <end position="176"/>
    </location>
</feature>
<dbReference type="PIRSF" id="PIRSF036758">
    <property type="entry name" value="Aden_M_ParB"/>
    <property type="match status" value="1"/>
</dbReference>
<dbReference type="InterPro" id="IPR001091">
    <property type="entry name" value="RM_Methyltransferase"/>
</dbReference>
<evidence type="ECO:0000313" key="7">
    <source>
        <dbReference type="EMBL" id="PJK29943.1"/>
    </source>
</evidence>
<dbReference type="SUPFAM" id="SSF53335">
    <property type="entry name" value="S-adenosyl-L-methionine-dependent methyltransferases"/>
    <property type="match status" value="1"/>
</dbReference>